<name>A0AAW1LVW4_POPJA</name>
<sequence>MHSRIKASQSHDTAFIRKCHLRFVKFRSSVSLTSRLAIERIKNSLEILRDLFQMQLGSHQTTAFRYNNSIPRNGIELKLERERAYLITRYYFPIRHRMVRFVSRATAAA</sequence>
<gene>
    <name evidence="1" type="ORF">QE152_g9744</name>
</gene>
<evidence type="ECO:0000313" key="2">
    <source>
        <dbReference type="Proteomes" id="UP001458880"/>
    </source>
</evidence>
<dbReference type="AlphaFoldDB" id="A0AAW1LVW4"/>
<proteinExistence type="predicted"/>
<keyword evidence="2" id="KW-1185">Reference proteome</keyword>
<accession>A0AAW1LVW4</accession>
<dbReference type="EMBL" id="JASPKY010000085">
    <property type="protein sequence ID" value="KAK9738577.1"/>
    <property type="molecule type" value="Genomic_DNA"/>
</dbReference>
<comment type="caution">
    <text evidence="1">The sequence shown here is derived from an EMBL/GenBank/DDBJ whole genome shotgun (WGS) entry which is preliminary data.</text>
</comment>
<evidence type="ECO:0000313" key="1">
    <source>
        <dbReference type="EMBL" id="KAK9738577.1"/>
    </source>
</evidence>
<dbReference type="Proteomes" id="UP001458880">
    <property type="component" value="Unassembled WGS sequence"/>
</dbReference>
<reference evidence="1 2" key="1">
    <citation type="journal article" date="2024" name="BMC Genomics">
        <title>De novo assembly and annotation of Popillia japonica's genome with initial clues to its potential as an invasive pest.</title>
        <authorList>
            <person name="Cucini C."/>
            <person name="Boschi S."/>
            <person name="Funari R."/>
            <person name="Cardaioli E."/>
            <person name="Iannotti N."/>
            <person name="Marturano G."/>
            <person name="Paoli F."/>
            <person name="Bruttini M."/>
            <person name="Carapelli A."/>
            <person name="Frati F."/>
            <person name="Nardi F."/>
        </authorList>
    </citation>
    <scope>NUCLEOTIDE SEQUENCE [LARGE SCALE GENOMIC DNA]</scope>
    <source>
        <strain evidence="1">DMR45628</strain>
    </source>
</reference>
<organism evidence="1 2">
    <name type="scientific">Popillia japonica</name>
    <name type="common">Japanese beetle</name>
    <dbReference type="NCBI Taxonomy" id="7064"/>
    <lineage>
        <taxon>Eukaryota</taxon>
        <taxon>Metazoa</taxon>
        <taxon>Ecdysozoa</taxon>
        <taxon>Arthropoda</taxon>
        <taxon>Hexapoda</taxon>
        <taxon>Insecta</taxon>
        <taxon>Pterygota</taxon>
        <taxon>Neoptera</taxon>
        <taxon>Endopterygota</taxon>
        <taxon>Coleoptera</taxon>
        <taxon>Polyphaga</taxon>
        <taxon>Scarabaeiformia</taxon>
        <taxon>Scarabaeidae</taxon>
        <taxon>Rutelinae</taxon>
        <taxon>Popillia</taxon>
    </lineage>
</organism>
<protein>
    <submittedName>
        <fullName evidence="1">Uncharacterized protein</fullName>
    </submittedName>
</protein>